<dbReference type="Proteomes" id="UP000887565">
    <property type="component" value="Unplaced"/>
</dbReference>
<keyword evidence="1" id="KW-1185">Reference proteome</keyword>
<protein>
    <submittedName>
        <fullName evidence="2">Uncharacterized protein</fullName>
    </submittedName>
</protein>
<proteinExistence type="predicted"/>
<name>A0A915KCK1_ROMCU</name>
<evidence type="ECO:0000313" key="1">
    <source>
        <dbReference type="Proteomes" id="UP000887565"/>
    </source>
</evidence>
<dbReference type="AlphaFoldDB" id="A0A915KCK1"/>
<sequence length="112" mass="13222">MEDNSNVKPLFSFQLGGKDEEPWEELPILPLPPKEALGPHKNMDEYIERLNELELTWFFKGDQPVLEYKPYNQNSTVIFNKERIYCYGMQEFLNCKDLGLIMYSELLVDDAR</sequence>
<organism evidence="1 2">
    <name type="scientific">Romanomermis culicivorax</name>
    <name type="common">Nematode worm</name>
    <dbReference type="NCBI Taxonomy" id="13658"/>
    <lineage>
        <taxon>Eukaryota</taxon>
        <taxon>Metazoa</taxon>
        <taxon>Ecdysozoa</taxon>
        <taxon>Nematoda</taxon>
        <taxon>Enoplea</taxon>
        <taxon>Dorylaimia</taxon>
        <taxon>Mermithida</taxon>
        <taxon>Mermithoidea</taxon>
        <taxon>Mermithidae</taxon>
        <taxon>Romanomermis</taxon>
    </lineage>
</organism>
<evidence type="ECO:0000313" key="2">
    <source>
        <dbReference type="WBParaSite" id="nRc.2.0.1.t36432-RA"/>
    </source>
</evidence>
<reference evidence="2" key="1">
    <citation type="submission" date="2022-11" db="UniProtKB">
        <authorList>
            <consortium name="WormBaseParasite"/>
        </authorList>
    </citation>
    <scope>IDENTIFICATION</scope>
</reference>
<dbReference type="WBParaSite" id="nRc.2.0.1.t36432-RA">
    <property type="protein sequence ID" value="nRc.2.0.1.t36432-RA"/>
    <property type="gene ID" value="nRc.2.0.1.g36432"/>
</dbReference>
<accession>A0A915KCK1</accession>